<proteinExistence type="inferred from homology"/>
<evidence type="ECO:0000259" key="3">
    <source>
        <dbReference type="Pfam" id="PF03446"/>
    </source>
</evidence>
<keyword evidence="6" id="KW-1185">Reference proteome</keyword>
<reference evidence="5 6" key="1">
    <citation type="submission" date="2016-10" db="EMBL/GenBank/DDBJ databases">
        <authorList>
            <person name="de Groot N.N."/>
        </authorList>
    </citation>
    <scope>NUCLEOTIDE SEQUENCE [LARGE SCALE GENOMIC DNA]</scope>
    <source>
        <strain evidence="5 6">CGMCC 4.6533</strain>
    </source>
</reference>
<dbReference type="Pfam" id="PF21761">
    <property type="entry name" value="RedAm-like_C"/>
    <property type="match status" value="1"/>
</dbReference>
<name>A0A1G8TLM0_9ACTN</name>
<dbReference type="PANTHER" id="PTHR43580">
    <property type="entry name" value="OXIDOREDUCTASE GLYR1-RELATED"/>
    <property type="match status" value="1"/>
</dbReference>
<organism evidence="5 6">
    <name type="scientific">Nonomuraea jiangxiensis</name>
    <dbReference type="NCBI Taxonomy" id="633440"/>
    <lineage>
        <taxon>Bacteria</taxon>
        <taxon>Bacillati</taxon>
        <taxon>Actinomycetota</taxon>
        <taxon>Actinomycetes</taxon>
        <taxon>Streptosporangiales</taxon>
        <taxon>Streptosporangiaceae</taxon>
        <taxon>Nonomuraea</taxon>
    </lineage>
</organism>
<gene>
    <name evidence="5" type="ORF">SAMN05421869_110217</name>
</gene>
<dbReference type="STRING" id="633440.SAMN05421869_110217"/>
<dbReference type="PANTHER" id="PTHR43580:SF2">
    <property type="entry name" value="CYTOKINE-LIKE NUCLEAR FACTOR N-PAC"/>
    <property type="match status" value="1"/>
</dbReference>
<dbReference type="EMBL" id="FNDJ01000010">
    <property type="protein sequence ID" value="SDJ42294.1"/>
    <property type="molecule type" value="Genomic_DNA"/>
</dbReference>
<dbReference type="Pfam" id="PF03446">
    <property type="entry name" value="NAD_binding_2"/>
    <property type="match status" value="1"/>
</dbReference>
<dbReference type="InterPro" id="IPR013328">
    <property type="entry name" value="6PGD_dom2"/>
</dbReference>
<dbReference type="InterPro" id="IPR036291">
    <property type="entry name" value="NAD(P)-bd_dom_sf"/>
</dbReference>
<comment type="similarity">
    <text evidence="1">Belongs to the HIBADH-related family.</text>
</comment>
<dbReference type="InterPro" id="IPR015815">
    <property type="entry name" value="HIBADH-related"/>
</dbReference>
<feature type="domain" description="6-phosphogluconate dehydrogenase NADP-binding" evidence="3">
    <location>
        <begin position="13"/>
        <end position="164"/>
    </location>
</feature>
<evidence type="ECO:0000256" key="2">
    <source>
        <dbReference type="ARBA" id="ARBA00023002"/>
    </source>
</evidence>
<accession>A0A1G8TLM0</accession>
<evidence type="ECO:0000259" key="4">
    <source>
        <dbReference type="Pfam" id="PF21761"/>
    </source>
</evidence>
<dbReference type="InterPro" id="IPR051265">
    <property type="entry name" value="HIBADH-related_NP60_sf"/>
</dbReference>
<dbReference type="Gene3D" id="3.40.50.720">
    <property type="entry name" value="NAD(P)-binding Rossmann-like Domain"/>
    <property type="match status" value="1"/>
</dbReference>
<dbReference type="AlphaFoldDB" id="A0A1G8TLM0"/>
<dbReference type="SUPFAM" id="SSF51735">
    <property type="entry name" value="NAD(P)-binding Rossmann-fold domains"/>
    <property type="match status" value="1"/>
</dbReference>
<evidence type="ECO:0000313" key="6">
    <source>
        <dbReference type="Proteomes" id="UP000199202"/>
    </source>
</evidence>
<protein>
    <submittedName>
        <fullName evidence="5">NAD binding domain of 6-phosphogluconate dehydrogenase</fullName>
    </submittedName>
</protein>
<dbReference type="Proteomes" id="UP000199202">
    <property type="component" value="Unassembled WGS sequence"/>
</dbReference>
<dbReference type="InterPro" id="IPR006115">
    <property type="entry name" value="6PGDH_NADP-bd"/>
</dbReference>
<evidence type="ECO:0000313" key="5">
    <source>
        <dbReference type="EMBL" id="SDJ42294.1"/>
    </source>
</evidence>
<evidence type="ECO:0000256" key="1">
    <source>
        <dbReference type="ARBA" id="ARBA00009080"/>
    </source>
</evidence>
<keyword evidence="2" id="KW-0560">Oxidoreductase</keyword>
<dbReference type="InterPro" id="IPR048666">
    <property type="entry name" value="RedAm-like_C"/>
</dbReference>
<sequence>MGTDETGMERTPVTVMGLGLMGRALAGAFAAAGHPTTVWNRTPGKAAPLIASGVREAGTVEDAVGAGSLLIVCVRDYDAVQEILAPVSGALSGKVLVNLTSGASDEARALAGWAAEHGAGYLDGAIMMTPPGIGAPDTAILYGGSPELFAEHEQTLRVLGGATTHLSSDAGIPSLYDVALLGIMWGTFNSFMHSVALVGTENIAATDFLPFATDWLGGVASFMATYAQQIDKGEYVAGDATLETQVPPVGHLVHESRIRGIDAAIPEYTKALIEEAIARGHALDSYARIVEHFRPAV</sequence>
<dbReference type="PIRSF" id="PIRSF000103">
    <property type="entry name" value="HIBADH"/>
    <property type="match status" value="1"/>
</dbReference>
<dbReference type="GO" id="GO:0050661">
    <property type="term" value="F:NADP binding"/>
    <property type="evidence" value="ECO:0007669"/>
    <property type="project" value="InterPro"/>
</dbReference>
<feature type="domain" description="NADPH-dependent reductive aminase-like C-terminal" evidence="4">
    <location>
        <begin position="169"/>
        <end position="294"/>
    </location>
</feature>
<dbReference type="GO" id="GO:0016491">
    <property type="term" value="F:oxidoreductase activity"/>
    <property type="evidence" value="ECO:0007669"/>
    <property type="project" value="UniProtKB-KW"/>
</dbReference>
<dbReference type="Gene3D" id="1.10.1040.10">
    <property type="entry name" value="N-(1-d-carboxylethyl)-l-norvaline Dehydrogenase, domain 2"/>
    <property type="match status" value="1"/>
</dbReference>